<evidence type="ECO:0000256" key="1">
    <source>
        <dbReference type="SAM" id="MobiDB-lite"/>
    </source>
</evidence>
<name>A0AAV7WD51_PLEWA</name>
<reference evidence="2" key="1">
    <citation type="journal article" date="2022" name="bioRxiv">
        <title>Sequencing and chromosome-scale assembly of the giantPleurodeles waltlgenome.</title>
        <authorList>
            <person name="Brown T."/>
            <person name="Elewa A."/>
            <person name="Iarovenko S."/>
            <person name="Subramanian E."/>
            <person name="Araus A.J."/>
            <person name="Petzold A."/>
            <person name="Susuki M."/>
            <person name="Suzuki K.-i.T."/>
            <person name="Hayashi T."/>
            <person name="Toyoda A."/>
            <person name="Oliveira C."/>
            <person name="Osipova E."/>
            <person name="Leigh N.D."/>
            <person name="Simon A."/>
            <person name="Yun M.H."/>
        </authorList>
    </citation>
    <scope>NUCLEOTIDE SEQUENCE</scope>
    <source>
        <strain evidence="2">20211129_DDA</strain>
        <tissue evidence="2">Liver</tissue>
    </source>
</reference>
<proteinExistence type="predicted"/>
<accession>A0AAV7WD51</accession>
<organism evidence="2 3">
    <name type="scientific">Pleurodeles waltl</name>
    <name type="common">Iberian ribbed newt</name>
    <dbReference type="NCBI Taxonomy" id="8319"/>
    <lineage>
        <taxon>Eukaryota</taxon>
        <taxon>Metazoa</taxon>
        <taxon>Chordata</taxon>
        <taxon>Craniata</taxon>
        <taxon>Vertebrata</taxon>
        <taxon>Euteleostomi</taxon>
        <taxon>Amphibia</taxon>
        <taxon>Batrachia</taxon>
        <taxon>Caudata</taxon>
        <taxon>Salamandroidea</taxon>
        <taxon>Salamandridae</taxon>
        <taxon>Pleurodelinae</taxon>
        <taxon>Pleurodeles</taxon>
    </lineage>
</organism>
<dbReference type="AlphaFoldDB" id="A0AAV7WD51"/>
<protein>
    <submittedName>
        <fullName evidence="2">Uncharacterized protein</fullName>
    </submittedName>
</protein>
<evidence type="ECO:0000313" key="3">
    <source>
        <dbReference type="Proteomes" id="UP001066276"/>
    </source>
</evidence>
<dbReference type="EMBL" id="JANPWB010000002">
    <property type="protein sequence ID" value="KAJ1211273.1"/>
    <property type="molecule type" value="Genomic_DNA"/>
</dbReference>
<dbReference type="Proteomes" id="UP001066276">
    <property type="component" value="Chromosome 1_2"/>
</dbReference>
<sequence>MSDQMESASQAGVAHIAMYEEYQEGDENYYFEETHTSLFEQDLVQALDAGVRQTVNDALAKAITLLKHHLYGFAQQQGWLPPAGGLSEGSTNLPSKEFHSEAFEKLAASLANENPYSMPAEPRAEELSDDSDASSSRDSSKADSGPPHKRKAKTHDTSNTKQAKHFTFEPGEIIHPRYTAWIPPPEVTDYVKDHI</sequence>
<comment type="caution">
    <text evidence="2">The sequence shown here is derived from an EMBL/GenBank/DDBJ whole genome shotgun (WGS) entry which is preliminary data.</text>
</comment>
<evidence type="ECO:0000313" key="2">
    <source>
        <dbReference type="EMBL" id="KAJ1211273.1"/>
    </source>
</evidence>
<feature type="region of interest" description="Disordered" evidence="1">
    <location>
        <begin position="115"/>
        <end position="175"/>
    </location>
</feature>
<gene>
    <name evidence="2" type="ORF">NDU88_006634</name>
</gene>
<keyword evidence="3" id="KW-1185">Reference proteome</keyword>